<dbReference type="GO" id="GO:0005789">
    <property type="term" value="C:endoplasmic reticulum membrane"/>
    <property type="evidence" value="ECO:0007669"/>
    <property type="project" value="TreeGrafter"/>
</dbReference>
<keyword evidence="4" id="KW-1185">Reference proteome</keyword>
<dbReference type="AlphaFoldDB" id="A0A6A6JNV2"/>
<dbReference type="RefSeq" id="XP_033655869.1">
    <property type="nucleotide sequence ID" value="XM_033797969.1"/>
</dbReference>
<dbReference type="EMBL" id="ML986488">
    <property type="protein sequence ID" value="KAF2278330.1"/>
    <property type="molecule type" value="Genomic_DNA"/>
</dbReference>
<feature type="region of interest" description="Disordered" evidence="1">
    <location>
        <begin position="83"/>
        <end position="217"/>
    </location>
</feature>
<organism evidence="3 4">
    <name type="scientific">Westerdykella ornata</name>
    <dbReference type="NCBI Taxonomy" id="318751"/>
    <lineage>
        <taxon>Eukaryota</taxon>
        <taxon>Fungi</taxon>
        <taxon>Dikarya</taxon>
        <taxon>Ascomycota</taxon>
        <taxon>Pezizomycotina</taxon>
        <taxon>Dothideomycetes</taxon>
        <taxon>Pleosporomycetidae</taxon>
        <taxon>Pleosporales</taxon>
        <taxon>Sporormiaceae</taxon>
        <taxon>Westerdykella</taxon>
    </lineage>
</organism>
<accession>A0A6A6JNV2</accession>
<sequence length="217" mass="23452">MSNFLVDLWESIFTPGPTPTLLVATNASFAALQFVFFALLLATYSIHFVILSILCGGLWWAINWFAGEIRAAQAMEEEAKRIREARREKEKGKAKGGPGSEVETMDTGDDTEGVETEVEDKNKVKAAKPAPRRAPRPEMQSTVFVERPAEFGEGRESTPVPMAPAAAGTAASTTGASTRLAPVSDDAVKKRKSLGESTGDVSTDSEWEKLSQDSGER</sequence>
<evidence type="ECO:0000313" key="4">
    <source>
        <dbReference type="Proteomes" id="UP000800097"/>
    </source>
</evidence>
<dbReference type="PANTHER" id="PTHR28251">
    <property type="entry name" value="V-TYPE ATPASE ASSEMBLY FACTOR PKR1"/>
    <property type="match status" value="1"/>
</dbReference>
<dbReference type="GeneID" id="54551144"/>
<feature type="compositionally biased region" description="Low complexity" evidence="1">
    <location>
        <begin position="165"/>
        <end position="178"/>
    </location>
</feature>
<keyword evidence="2" id="KW-1133">Transmembrane helix</keyword>
<dbReference type="PANTHER" id="PTHR28251:SF1">
    <property type="entry name" value="V-TYPE ATPASE ASSEMBLY FACTOR PKR1"/>
    <property type="match status" value="1"/>
</dbReference>
<feature type="transmembrane region" description="Helical" evidence="2">
    <location>
        <begin position="48"/>
        <end position="66"/>
    </location>
</feature>
<feature type="compositionally biased region" description="Polar residues" evidence="1">
    <location>
        <begin position="195"/>
        <end position="204"/>
    </location>
</feature>
<dbReference type="GO" id="GO:0070072">
    <property type="term" value="P:vacuolar proton-transporting V-type ATPase complex assembly"/>
    <property type="evidence" value="ECO:0007669"/>
    <property type="project" value="InterPro"/>
</dbReference>
<evidence type="ECO:0000256" key="1">
    <source>
        <dbReference type="SAM" id="MobiDB-lite"/>
    </source>
</evidence>
<feature type="compositionally biased region" description="Acidic residues" evidence="1">
    <location>
        <begin position="103"/>
        <end position="118"/>
    </location>
</feature>
<feature type="compositionally biased region" description="Basic and acidic residues" evidence="1">
    <location>
        <begin position="206"/>
        <end position="217"/>
    </location>
</feature>
<proteinExistence type="predicted"/>
<evidence type="ECO:0000256" key="2">
    <source>
        <dbReference type="SAM" id="Phobius"/>
    </source>
</evidence>
<evidence type="ECO:0000313" key="3">
    <source>
        <dbReference type="EMBL" id="KAF2278330.1"/>
    </source>
</evidence>
<dbReference type="Pfam" id="PF08636">
    <property type="entry name" value="Pkr1"/>
    <property type="match status" value="1"/>
</dbReference>
<feature type="transmembrane region" description="Helical" evidence="2">
    <location>
        <begin position="20"/>
        <end position="41"/>
    </location>
</feature>
<reference evidence="3" key="1">
    <citation type="journal article" date="2020" name="Stud. Mycol.">
        <title>101 Dothideomycetes genomes: a test case for predicting lifestyles and emergence of pathogens.</title>
        <authorList>
            <person name="Haridas S."/>
            <person name="Albert R."/>
            <person name="Binder M."/>
            <person name="Bloem J."/>
            <person name="Labutti K."/>
            <person name="Salamov A."/>
            <person name="Andreopoulos B."/>
            <person name="Baker S."/>
            <person name="Barry K."/>
            <person name="Bills G."/>
            <person name="Bluhm B."/>
            <person name="Cannon C."/>
            <person name="Castanera R."/>
            <person name="Culley D."/>
            <person name="Daum C."/>
            <person name="Ezra D."/>
            <person name="Gonzalez J."/>
            <person name="Henrissat B."/>
            <person name="Kuo A."/>
            <person name="Liang C."/>
            <person name="Lipzen A."/>
            <person name="Lutzoni F."/>
            <person name="Magnuson J."/>
            <person name="Mondo S."/>
            <person name="Nolan M."/>
            <person name="Ohm R."/>
            <person name="Pangilinan J."/>
            <person name="Park H.-J."/>
            <person name="Ramirez L."/>
            <person name="Alfaro M."/>
            <person name="Sun H."/>
            <person name="Tritt A."/>
            <person name="Yoshinaga Y."/>
            <person name="Zwiers L.-H."/>
            <person name="Turgeon B."/>
            <person name="Goodwin S."/>
            <person name="Spatafora J."/>
            <person name="Crous P."/>
            <person name="Grigoriev I."/>
        </authorList>
    </citation>
    <scope>NUCLEOTIDE SEQUENCE</scope>
    <source>
        <strain evidence="3">CBS 379.55</strain>
    </source>
</reference>
<feature type="compositionally biased region" description="Basic residues" evidence="1">
    <location>
        <begin position="124"/>
        <end position="134"/>
    </location>
</feature>
<dbReference type="OrthoDB" id="9626941at2759"/>
<dbReference type="Proteomes" id="UP000800097">
    <property type="component" value="Unassembled WGS sequence"/>
</dbReference>
<keyword evidence="2" id="KW-0472">Membrane</keyword>
<feature type="compositionally biased region" description="Basic and acidic residues" evidence="1">
    <location>
        <begin position="147"/>
        <end position="156"/>
    </location>
</feature>
<gene>
    <name evidence="3" type="ORF">EI97DRAFT_431572</name>
</gene>
<protein>
    <submittedName>
        <fullName evidence="3">Pkr1-domain-containing protein</fullName>
    </submittedName>
</protein>
<feature type="compositionally biased region" description="Basic and acidic residues" evidence="1">
    <location>
        <begin position="83"/>
        <end position="93"/>
    </location>
</feature>
<name>A0A6A6JNV2_WESOR</name>
<keyword evidence="2" id="KW-0812">Transmembrane</keyword>
<dbReference type="InterPro" id="IPR013945">
    <property type="entry name" value="Pkr1"/>
</dbReference>